<accession>A0A1J4V4U1</accession>
<evidence type="ECO:0008006" key="3">
    <source>
        <dbReference type="Google" id="ProtNLM"/>
    </source>
</evidence>
<sequence>MLAFERLSPEGRELLTPFIEFIMPPPKTDKDDRRKIVEDEKSKFLRQLPDVGKRLLKYCGRSTVFLDVHLLDGDIRASSFENILSAATEVDLFSIPVVHIIPVVGTDADMATRKVAVKYAKIDGRGMCIRIDNSHFKDENLTTHIDAFVNDSGLDIKNVDIVVDLQTVAETVTAASVVEKISRLPQIKVCRSFILTGGSFPRDLSELEVFNVHALPRTDWKLWQGVFQSDKLTRKPLFSDYTIQHPIFYGYIPGASVSASIRYTDEEQWQVFRGRALNYLDKKNGGKRISGYDQYIAHAKELVKQPYYKQAGYSYGDSEINRIASQDEKTGNPQMWLNIGINHHLTLVARQLADFHEKIKQS</sequence>
<gene>
    <name evidence="1" type="ORF">AUJ44_02835</name>
</gene>
<protein>
    <recommendedName>
        <fullName evidence="3">T4 beta protein</fullName>
    </recommendedName>
</protein>
<dbReference type="AlphaFoldDB" id="A0A1J4V4U1"/>
<dbReference type="EMBL" id="MNVO01000046">
    <property type="protein sequence ID" value="OIO32186.1"/>
    <property type="molecule type" value="Genomic_DNA"/>
</dbReference>
<name>A0A1J4V4U1_9BACT</name>
<dbReference type="STRING" id="1805282.AUJ44_02835"/>
<dbReference type="InterPro" id="IPR025683">
    <property type="entry name" value="Protein_beta"/>
</dbReference>
<evidence type="ECO:0000313" key="1">
    <source>
        <dbReference type="EMBL" id="OIO32186.1"/>
    </source>
</evidence>
<evidence type="ECO:0000313" key="2">
    <source>
        <dbReference type="Proteomes" id="UP000183206"/>
    </source>
</evidence>
<organism evidence="1 2">
    <name type="scientific">Candidatus Nomurabacteria bacterium CG1_02_47_685</name>
    <dbReference type="NCBI Taxonomy" id="1805282"/>
    <lineage>
        <taxon>Bacteria</taxon>
        <taxon>Candidatus Nomuraibacteriota</taxon>
    </lineage>
</organism>
<dbReference type="Pfam" id="PF14350">
    <property type="entry name" value="Beta_protein"/>
    <property type="match status" value="1"/>
</dbReference>
<proteinExistence type="predicted"/>
<reference evidence="1 2" key="1">
    <citation type="journal article" date="2016" name="Environ. Microbiol.">
        <title>Genomic resolution of a cold subsurface aquifer community provides metabolic insights for novel microbes adapted to high CO concentrations.</title>
        <authorList>
            <person name="Probst A.J."/>
            <person name="Castelle C.J."/>
            <person name="Singh A."/>
            <person name="Brown C.T."/>
            <person name="Anantharaman K."/>
            <person name="Sharon I."/>
            <person name="Hug L.A."/>
            <person name="Burstein D."/>
            <person name="Emerson J.B."/>
            <person name="Thomas B.C."/>
            <person name="Banfield J.F."/>
        </authorList>
    </citation>
    <scope>NUCLEOTIDE SEQUENCE [LARGE SCALE GENOMIC DNA]</scope>
    <source>
        <strain evidence="1">CG1_02_47_685</strain>
    </source>
</reference>
<dbReference type="Proteomes" id="UP000183206">
    <property type="component" value="Unassembled WGS sequence"/>
</dbReference>
<comment type="caution">
    <text evidence="1">The sequence shown here is derived from an EMBL/GenBank/DDBJ whole genome shotgun (WGS) entry which is preliminary data.</text>
</comment>